<dbReference type="GO" id="GO:0008926">
    <property type="term" value="F:mannitol-1-phosphate 5-dehydrogenase activity"/>
    <property type="evidence" value="ECO:0007669"/>
    <property type="project" value="TreeGrafter"/>
</dbReference>
<evidence type="ECO:0000313" key="5">
    <source>
        <dbReference type="EMBL" id="MCF2500029.1"/>
    </source>
</evidence>
<dbReference type="Gene3D" id="1.10.1040.10">
    <property type="entry name" value="N-(1-d-carboxylethyl)-l-norvaline Dehydrogenase, domain 2"/>
    <property type="match status" value="1"/>
</dbReference>
<gene>
    <name evidence="5" type="ORF">L0661_17045</name>
</gene>
<dbReference type="Gene3D" id="3.40.50.720">
    <property type="entry name" value="NAD(P)-binding Rossmann-like Domain"/>
    <property type="match status" value="1"/>
</dbReference>
<keyword evidence="1" id="KW-0560">Oxidoreductase</keyword>
<dbReference type="SUPFAM" id="SSF48179">
    <property type="entry name" value="6-phosphogluconate dehydrogenase C-terminal domain-like"/>
    <property type="match status" value="1"/>
</dbReference>
<sequence>MSLPQLSPELLDQRPDLLPNHQNLLALPEKIIQFGTGVLLRGLPDYFVNKANQQGIFNGRIVVVKSTNSGGTDAFATQQNVFSHSIRGIEDGNQVDKLVINSAISRTISANIHWAEILECAHNPELKIVISNTTEVGIQLTDDDIFATPPASYPGKLTAYLYERFKAFNGSAASGMVIVPTELIVNSGQKLRDIVLEQAKRHNLDETFNQWLEEHNHFCSSLVDRIVPGKPDAETVALISGQQGYKDDLLIVSEVYRLWAIEGSEHVKSVLSFAEADNGVVIEPNIDLYRELKLRLLNGTHTLACGLCFLNGLDTVRESMENPETASFIADLMLTELAPAIPYDVDAARAQEFGNQVLDRFRNPFIRHQLVDITVQYTAKMRMRNIPTLLSHYKKSDQAPALFAEGFAAFLKFMKPVVHKDGAYYGDRDGQPYSIRCDAAPYFDEMWKTAASPLDLAEKVLADVSLWDTDLTQLPGFLDAVKSHMAEAAAMDTLRIVPGADAPKIDVD</sequence>
<dbReference type="InterPro" id="IPR013131">
    <property type="entry name" value="Mannitol_DH_N"/>
</dbReference>
<dbReference type="NCBIfam" id="NF002969">
    <property type="entry name" value="PRK03643.1"/>
    <property type="match status" value="1"/>
</dbReference>
<dbReference type="Pfam" id="PF08125">
    <property type="entry name" value="Mannitol_dh_C"/>
    <property type="match status" value="1"/>
</dbReference>
<dbReference type="EMBL" id="JAKFFV010000009">
    <property type="protein sequence ID" value="MCF2500029.1"/>
    <property type="molecule type" value="Genomic_DNA"/>
</dbReference>
<dbReference type="PANTHER" id="PTHR30524:SF0">
    <property type="entry name" value="ALTRONATE OXIDOREDUCTASE-RELATED"/>
    <property type="match status" value="1"/>
</dbReference>
<dbReference type="SUPFAM" id="SSF51735">
    <property type="entry name" value="NAD(P)-binding Rossmann-fold domains"/>
    <property type="match status" value="1"/>
</dbReference>
<reference evidence="5" key="1">
    <citation type="submission" date="2022-01" db="EMBL/GenBank/DDBJ databases">
        <title>Novel species in genus Dyadobacter.</title>
        <authorList>
            <person name="Ma C."/>
        </authorList>
    </citation>
    <scope>NUCLEOTIDE SEQUENCE</scope>
    <source>
        <strain evidence="5">CY357</strain>
    </source>
</reference>
<evidence type="ECO:0000259" key="4">
    <source>
        <dbReference type="Pfam" id="PF08125"/>
    </source>
</evidence>
<name>A0A9X1QHY6_9BACT</name>
<feature type="domain" description="Mannitol dehydrogenase C-terminal" evidence="4">
    <location>
        <begin position="285"/>
        <end position="485"/>
    </location>
</feature>
<organism evidence="5 6">
    <name type="scientific">Dyadobacter chenhuakuii</name>
    <dbReference type="NCBI Taxonomy" id="2909339"/>
    <lineage>
        <taxon>Bacteria</taxon>
        <taxon>Pseudomonadati</taxon>
        <taxon>Bacteroidota</taxon>
        <taxon>Cytophagia</taxon>
        <taxon>Cytophagales</taxon>
        <taxon>Spirosomataceae</taxon>
        <taxon>Dyadobacter</taxon>
    </lineage>
</organism>
<dbReference type="InterPro" id="IPR013118">
    <property type="entry name" value="Mannitol_DH_C"/>
</dbReference>
<feature type="domain" description="Mannitol dehydrogenase N-terminal" evidence="3">
    <location>
        <begin position="29"/>
        <end position="267"/>
    </location>
</feature>
<evidence type="ECO:0000256" key="1">
    <source>
        <dbReference type="ARBA" id="ARBA00023002"/>
    </source>
</evidence>
<dbReference type="RefSeq" id="WP_235178552.1">
    <property type="nucleotide sequence ID" value="NZ_JAKFFV010000009.1"/>
</dbReference>
<evidence type="ECO:0000256" key="2">
    <source>
        <dbReference type="ARBA" id="ARBA00023027"/>
    </source>
</evidence>
<proteinExistence type="predicted"/>
<dbReference type="PANTHER" id="PTHR30524">
    <property type="entry name" value="MANNITOL-1-PHOSPHATE 5-DEHYDROGENASE"/>
    <property type="match status" value="1"/>
</dbReference>
<protein>
    <submittedName>
        <fullName evidence="5">Tagaturonate reductase</fullName>
    </submittedName>
</protein>
<dbReference type="InterPro" id="IPR008927">
    <property type="entry name" value="6-PGluconate_DH-like_C_sf"/>
</dbReference>
<dbReference type="GO" id="GO:0019592">
    <property type="term" value="P:mannitol catabolic process"/>
    <property type="evidence" value="ECO:0007669"/>
    <property type="project" value="TreeGrafter"/>
</dbReference>
<evidence type="ECO:0000313" key="6">
    <source>
        <dbReference type="Proteomes" id="UP001139411"/>
    </source>
</evidence>
<dbReference type="Pfam" id="PF01232">
    <property type="entry name" value="Mannitol_dh"/>
    <property type="match status" value="1"/>
</dbReference>
<keyword evidence="2" id="KW-0520">NAD</keyword>
<dbReference type="AlphaFoldDB" id="A0A9X1QHY6"/>
<dbReference type="GO" id="GO:0005829">
    <property type="term" value="C:cytosol"/>
    <property type="evidence" value="ECO:0007669"/>
    <property type="project" value="TreeGrafter"/>
</dbReference>
<dbReference type="Proteomes" id="UP001139411">
    <property type="component" value="Unassembled WGS sequence"/>
</dbReference>
<dbReference type="InterPro" id="IPR013328">
    <property type="entry name" value="6PGD_dom2"/>
</dbReference>
<evidence type="ECO:0000259" key="3">
    <source>
        <dbReference type="Pfam" id="PF01232"/>
    </source>
</evidence>
<accession>A0A9X1QHY6</accession>
<dbReference type="InterPro" id="IPR036291">
    <property type="entry name" value="NAD(P)-bd_dom_sf"/>
</dbReference>
<comment type="caution">
    <text evidence="5">The sequence shown here is derived from an EMBL/GenBank/DDBJ whole genome shotgun (WGS) entry which is preliminary data.</text>
</comment>